<dbReference type="EMBL" id="KN395491">
    <property type="protein sequence ID" value="KHG11249.1"/>
    <property type="molecule type" value="Genomic_DNA"/>
</dbReference>
<proteinExistence type="predicted"/>
<keyword evidence="2" id="KW-1185">Reference proteome</keyword>
<dbReference type="AlphaFoldDB" id="A0A0B0NHJ2"/>
<gene>
    <name evidence="1" type="ORF">F383_14152</name>
</gene>
<protein>
    <submittedName>
        <fullName evidence="1">Cadherin-1</fullName>
    </submittedName>
</protein>
<accession>A0A0B0NHJ2</accession>
<reference evidence="2" key="1">
    <citation type="submission" date="2014-09" db="EMBL/GenBank/DDBJ databases">
        <authorList>
            <person name="Mudge J."/>
            <person name="Ramaraj T."/>
            <person name="Lindquist I.E."/>
            <person name="Bharti A.K."/>
            <person name="Sundararajan A."/>
            <person name="Cameron C.T."/>
            <person name="Woodward J.E."/>
            <person name="May G.D."/>
            <person name="Brubaker C."/>
            <person name="Broadhvest J."/>
            <person name="Wilkins T.A."/>
        </authorList>
    </citation>
    <scope>NUCLEOTIDE SEQUENCE</scope>
    <source>
        <strain evidence="2">cv. AKA8401</strain>
    </source>
</reference>
<organism evidence="1 2">
    <name type="scientific">Gossypium arboreum</name>
    <name type="common">Tree cotton</name>
    <name type="synonym">Gossypium nanking</name>
    <dbReference type="NCBI Taxonomy" id="29729"/>
    <lineage>
        <taxon>Eukaryota</taxon>
        <taxon>Viridiplantae</taxon>
        <taxon>Streptophyta</taxon>
        <taxon>Embryophyta</taxon>
        <taxon>Tracheophyta</taxon>
        <taxon>Spermatophyta</taxon>
        <taxon>Magnoliopsida</taxon>
        <taxon>eudicotyledons</taxon>
        <taxon>Gunneridae</taxon>
        <taxon>Pentapetalae</taxon>
        <taxon>rosids</taxon>
        <taxon>malvids</taxon>
        <taxon>Malvales</taxon>
        <taxon>Malvaceae</taxon>
        <taxon>Malvoideae</taxon>
        <taxon>Gossypium</taxon>
    </lineage>
</organism>
<name>A0A0B0NHJ2_GOSAR</name>
<evidence type="ECO:0000313" key="1">
    <source>
        <dbReference type="EMBL" id="KHG11249.1"/>
    </source>
</evidence>
<sequence length="65" mass="7378">MRANLSRTKENGIRPGKVESCREVDFVRSNSYEILKLSGARGSSRIITTLSNYILVPFENVYIEV</sequence>
<dbReference type="Proteomes" id="UP000032142">
    <property type="component" value="Unassembled WGS sequence"/>
</dbReference>
<evidence type="ECO:0000313" key="2">
    <source>
        <dbReference type="Proteomes" id="UP000032142"/>
    </source>
</evidence>